<dbReference type="Proteomes" id="UP000028006">
    <property type="component" value="Unassembled WGS sequence"/>
</dbReference>
<evidence type="ECO:0000313" key="2">
    <source>
        <dbReference type="Proteomes" id="UP000028006"/>
    </source>
</evidence>
<protein>
    <submittedName>
        <fullName evidence="1">Uncharacterized protein</fullName>
    </submittedName>
</protein>
<dbReference type="AlphaFoldDB" id="A0A081NCD3"/>
<dbReference type="EMBL" id="JOKG01000001">
    <property type="protein sequence ID" value="KEQ16106.1"/>
    <property type="molecule type" value="Genomic_DNA"/>
</dbReference>
<dbReference type="RefSeq" id="WP_034873356.1">
    <property type="nucleotide sequence ID" value="NZ_JOKG01000001.1"/>
</dbReference>
<proteinExistence type="predicted"/>
<keyword evidence="2" id="KW-1185">Reference proteome</keyword>
<reference evidence="1 2" key="1">
    <citation type="submission" date="2014-06" db="EMBL/GenBank/DDBJ databases">
        <title>Whole Genome Sequences of Three Symbiotic Endozoicomonas Bacteria.</title>
        <authorList>
            <person name="Neave M.J."/>
            <person name="Apprill A."/>
            <person name="Voolstra C.R."/>
        </authorList>
    </citation>
    <scope>NUCLEOTIDE SEQUENCE [LARGE SCALE GENOMIC DNA]</scope>
    <source>
        <strain evidence="1 2">LMG 24815</strain>
    </source>
</reference>
<organism evidence="1 2">
    <name type="scientific">Endozoicomonas montiporae</name>
    <dbReference type="NCBI Taxonomy" id="1027273"/>
    <lineage>
        <taxon>Bacteria</taxon>
        <taxon>Pseudomonadati</taxon>
        <taxon>Pseudomonadota</taxon>
        <taxon>Gammaproteobacteria</taxon>
        <taxon>Oceanospirillales</taxon>
        <taxon>Endozoicomonadaceae</taxon>
        <taxon>Endozoicomonas</taxon>
    </lineage>
</organism>
<accession>A0A081NCD3</accession>
<comment type="caution">
    <text evidence="1">The sequence shown here is derived from an EMBL/GenBank/DDBJ whole genome shotgun (WGS) entry which is preliminary data.</text>
</comment>
<sequence length="271" mass="31288">MKRIDVLQRLLMVLVAVIFLFRVTAVNADCDSSDFENFWTSVQKMKLSQLLAEHMALDDQLASSLLVNDLKAETREAREWFDEFVLEFPTFCKLKSLDNNSLNHALFLVLVQKREELENALDSKKLSPEYLVRMSFKAPHFITNLIAHTGEVADHVSTMEIEDRYLPYFDRVAKVLVADFKSEPEMQIRYFRLFSELLLIIDRGMDETLELFVRNIELREVARQNITAYGHSHVGGNPPRKVDPRLRGDDIGMNLSATSLTQAVYNNTQQE</sequence>
<name>A0A081NCD3_9GAMM</name>
<evidence type="ECO:0000313" key="1">
    <source>
        <dbReference type="EMBL" id="KEQ16106.1"/>
    </source>
</evidence>
<gene>
    <name evidence="1" type="ORF">GZ77_06520</name>
</gene>